<dbReference type="PROSITE" id="PS50089">
    <property type="entry name" value="ZF_RING_2"/>
    <property type="match status" value="1"/>
</dbReference>
<dbReference type="PANTHER" id="PTHR10044:SF139">
    <property type="entry name" value="DEATH-ASSOCIATED INHIBITOR OF APOPTOSIS 2"/>
    <property type="match status" value="1"/>
</dbReference>
<comment type="similarity">
    <text evidence="2">Belongs to the IAP family.</text>
</comment>
<organism evidence="10 11">
    <name type="scientific">Dreissena polymorpha</name>
    <name type="common">Zebra mussel</name>
    <name type="synonym">Mytilus polymorpha</name>
    <dbReference type="NCBI Taxonomy" id="45954"/>
    <lineage>
        <taxon>Eukaryota</taxon>
        <taxon>Metazoa</taxon>
        <taxon>Spiralia</taxon>
        <taxon>Lophotrochozoa</taxon>
        <taxon>Mollusca</taxon>
        <taxon>Bivalvia</taxon>
        <taxon>Autobranchia</taxon>
        <taxon>Heteroconchia</taxon>
        <taxon>Euheterodonta</taxon>
        <taxon>Imparidentia</taxon>
        <taxon>Neoheterodontei</taxon>
        <taxon>Myida</taxon>
        <taxon>Dreissenoidea</taxon>
        <taxon>Dreissenidae</taxon>
        <taxon>Dreissena</taxon>
    </lineage>
</organism>
<dbReference type="Proteomes" id="UP000828390">
    <property type="component" value="Unassembled WGS sequence"/>
</dbReference>
<dbReference type="Gene3D" id="3.30.40.10">
    <property type="entry name" value="Zinc/RING finger domain, C3HC4 (zinc finger)"/>
    <property type="match status" value="1"/>
</dbReference>
<dbReference type="GO" id="GO:0043066">
    <property type="term" value="P:negative regulation of apoptotic process"/>
    <property type="evidence" value="ECO:0007669"/>
    <property type="project" value="TreeGrafter"/>
</dbReference>
<comment type="subcellular location">
    <subcellularLocation>
        <location evidence="1">Cytoplasm</location>
    </subcellularLocation>
</comment>
<reference evidence="10" key="2">
    <citation type="submission" date="2020-11" db="EMBL/GenBank/DDBJ databases">
        <authorList>
            <person name="McCartney M.A."/>
            <person name="Auch B."/>
            <person name="Kono T."/>
            <person name="Mallez S."/>
            <person name="Becker A."/>
            <person name="Gohl D.M."/>
            <person name="Silverstein K.A.T."/>
            <person name="Koren S."/>
            <person name="Bechman K.B."/>
            <person name="Herman A."/>
            <person name="Abrahante J.E."/>
            <person name="Garbe J."/>
        </authorList>
    </citation>
    <scope>NUCLEOTIDE SEQUENCE</scope>
    <source>
        <strain evidence="10">Duluth1</strain>
        <tissue evidence="10">Whole animal</tissue>
    </source>
</reference>
<dbReference type="Pfam" id="PF00653">
    <property type="entry name" value="BIR"/>
    <property type="match status" value="2"/>
</dbReference>
<evidence type="ECO:0000256" key="1">
    <source>
        <dbReference type="ARBA" id="ARBA00004496"/>
    </source>
</evidence>
<name>A0A9D4EG86_DREPO</name>
<keyword evidence="11" id="KW-1185">Reference proteome</keyword>
<sequence>MSVRSRDVADRAICPASRPKMPVNGQERGEQITNGFDDMDCKQDDFTDRLLLKSEKMRLNSFKDWPKSSPVRPEELAKDGFYFLGQPDQAKCIFCNLVLKSWEQGDRVRTEHSKFNSSCPFLAKQNVGNVPLPQTACNATHRTNVAKFPEYSKPVTRQETFRKCGVKFPVSVDNMVDAGFFYTGPDDCVKCFHCGIMFRQWEAHDVPLQEHLHWAPECQYARSVTASDENSQLQSSPFVQKVLDMGYSRELVNIAVQRHHRTTGAEYSELNQLLDAVEALRRQQDHVYPPSGEGLLSGPSSSTEDELRKMQESLQCKICMERQVALTFLPCGHFVTCEECGSKVHRCPMCRTSIRGTVKTFFS</sequence>
<dbReference type="GO" id="GO:0031398">
    <property type="term" value="P:positive regulation of protein ubiquitination"/>
    <property type="evidence" value="ECO:0007669"/>
    <property type="project" value="TreeGrafter"/>
</dbReference>
<dbReference type="InterPro" id="IPR050784">
    <property type="entry name" value="IAP"/>
</dbReference>
<evidence type="ECO:0000256" key="4">
    <source>
        <dbReference type="ARBA" id="ARBA00022703"/>
    </source>
</evidence>
<keyword evidence="7" id="KW-0862">Zinc</keyword>
<dbReference type="Pfam" id="PF21290">
    <property type="entry name" value="UBA_BIRC2-3"/>
    <property type="match status" value="1"/>
</dbReference>
<evidence type="ECO:0000259" key="9">
    <source>
        <dbReference type="PROSITE" id="PS50089"/>
    </source>
</evidence>
<dbReference type="InterPro" id="IPR013083">
    <property type="entry name" value="Znf_RING/FYVE/PHD"/>
</dbReference>
<evidence type="ECO:0000313" key="10">
    <source>
        <dbReference type="EMBL" id="KAH3779108.1"/>
    </source>
</evidence>
<dbReference type="PROSITE" id="PS50143">
    <property type="entry name" value="BIR_REPEAT_2"/>
    <property type="match status" value="2"/>
</dbReference>
<dbReference type="FunFam" id="1.10.1170.10:FF:000002">
    <property type="entry name" value="Baculoviral IAP repeat containing 7"/>
    <property type="match status" value="1"/>
</dbReference>
<keyword evidence="6 8" id="KW-0863">Zinc-finger</keyword>
<dbReference type="CDD" id="cd00022">
    <property type="entry name" value="BIR"/>
    <property type="match status" value="2"/>
</dbReference>
<feature type="domain" description="RING-type" evidence="9">
    <location>
        <begin position="316"/>
        <end position="351"/>
    </location>
</feature>
<dbReference type="GO" id="GO:0061630">
    <property type="term" value="F:ubiquitin protein ligase activity"/>
    <property type="evidence" value="ECO:0007669"/>
    <property type="project" value="TreeGrafter"/>
</dbReference>
<keyword evidence="4" id="KW-0053">Apoptosis</keyword>
<dbReference type="InterPro" id="IPR001370">
    <property type="entry name" value="BIR_rpt"/>
</dbReference>
<accession>A0A9D4EG86</accession>
<dbReference type="GO" id="GO:0051726">
    <property type="term" value="P:regulation of cell cycle"/>
    <property type="evidence" value="ECO:0007669"/>
    <property type="project" value="TreeGrafter"/>
</dbReference>
<evidence type="ECO:0000256" key="7">
    <source>
        <dbReference type="ARBA" id="ARBA00022833"/>
    </source>
</evidence>
<dbReference type="AlphaFoldDB" id="A0A9D4EG86"/>
<dbReference type="Gene3D" id="1.10.8.10">
    <property type="entry name" value="DNA helicase RuvA subunit, C-terminal domain"/>
    <property type="match status" value="1"/>
</dbReference>
<evidence type="ECO:0000256" key="2">
    <source>
        <dbReference type="ARBA" id="ARBA00006672"/>
    </source>
</evidence>
<dbReference type="EMBL" id="JAIWYP010000009">
    <property type="protein sequence ID" value="KAH3779108.1"/>
    <property type="molecule type" value="Genomic_DNA"/>
</dbReference>
<evidence type="ECO:0000256" key="8">
    <source>
        <dbReference type="PROSITE-ProRule" id="PRU00175"/>
    </source>
</evidence>
<dbReference type="Pfam" id="PF13920">
    <property type="entry name" value="zf-C3HC4_3"/>
    <property type="match status" value="1"/>
</dbReference>
<dbReference type="PANTHER" id="PTHR10044">
    <property type="entry name" value="INHIBITOR OF APOPTOSIS"/>
    <property type="match status" value="1"/>
</dbReference>
<evidence type="ECO:0000256" key="6">
    <source>
        <dbReference type="ARBA" id="ARBA00022771"/>
    </source>
</evidence>
<evidence type="ECO:0000256" key="5">
    <source>
        <dbReference type="ARBA" id="ARBA00022723"/>
    </source>
</evidence>
<dbReference type="GO" id="GO:0005737">
    <property type="term" value="C:cytoplasm"/>
    <property type="evidence" value="ECO:0007669"/>
    <property type="project" value="UniProtKB-SubCell"/>
</dbReference>
<proteinExistence type="inferred from homology"/>
<comment type="caution">
    <text evidence="10">The sequence shown here is derived from an EMBL/GenBank/DDBJ whole genome shotgun (WGS) entry which is preliminary data.</text>
</comment>
<keyword evidence="3" id="KW-0963">Cytoplasm</keyword>
<dbReference type="GO" id="GO:0006915">
    <property type="term" value="P:apoptotic process"/>
    <property type="evidence" value="ECO:0007669"/>
    <property type="project" value="UniProtKB-KW"/>
</dbReference>
<gene>
    <name evidence="10" type="ORF">DPMN_180587</name>
</gene>
<dbReference type="InterPro" id="IPR048875">
    <property type="entry name" value="BIRC2-3-like_UBA"/>
</dbReference>
<dbReference type="SMART" id="SM00184">
    <property type="entry name" value="RING"/>
    <property type="match status" value="1"/>
</dbReference>
<dbReference type="GO" id="GO:0008270">
    <property type="term" value="F:zinc ion binding"/>
    <property type="evidence" value="ECO:0007669"/>
    <property type="project" value="UniProtKB-KW"/>
</dbReference>
<dbReference type="Gene3D" id="1.10.1170.10">
    <property type="entry name" value="Inhibitor Of Apoptosis Protein (2mihbC-IAP-1), Chain A"/>
    <property type="match status" value="2"/>
</dbReference>
<dbReference type="SUPFAM" id="SSF57924">
    <property type="entry name" value="Inhibitor of apoptosis (IAP) repeat"/>
    <property type="match status" value="2"/>
</dbReference>
<evidence type="ECO:0000313" key="11">
    <source>
        <dbReference type="Proteomes" id="UP000828390"/>
    </source>
</evidence>
<reference evidence="10" key="1">
    <citation type="journal article" date="2019" name="bioRxiv">
        <title>The Genome of the Zebra Mussel, Dreissena polymorpha: A Resource for Invasive Species Research.</title>
        <authorList>
            <person name="McCartney M.A."/>
            <person name="Auch B."/>
            <person name="Kono T."/>
            <person name="Mallez S."/>
            <person name="Zhang Y."/>
            <person name="Obille A."/>
            <person name="Becker A."/>
            <person name="Abrahante J.E."/>
            <person name="Garbe J."/>
            <person name="Badalamenti J.P."/>
            <person name="Herman A."/>
            <person name="Mangelson H."/>
            <person name="Liachko I."/>
            <person name="Sullivan S."/>
            <person name="Sone E.D."/>
            <person name="Koren S."/>
            <person name="Silverstein K.A.T."/>
            <person name="Beckman K.B."/>
            <person name="Gohl D.M."/>
        </authorList>
    </citation>
    <scope>NUCLEOTIDE SEQUENCE</scope>
    <source>
        <strain evidence="10">Duluth1</strain>
        <tissue evidence="10">Whole animal</tissue>
    </source>
</reference>
<dbReference type="GO" id="GO:0005634">
    <property type="term" value="C:nucleus"/>
    <property type="evidence" value="ECO:0007669"/>
    <property type="project" value="TreeGrafter"/>
</dbReference>
<dbReference type="InterPro" id="IPR001841">
    <property type="entry name" value="Znf_RING"/>
</dbReference>
<dbReference type="GO" id="GO:0043027">
    <property type="term" value="F:cysteine-type endopeptidase inhibitor activity involved in apoptotic process"/>
    <property type="evidence" value="ECO:0007669"/>
    <property type="project" value="TreeGrafter"/>
</dbReference>
<protein>
    <recommendedName>
        <fullName evidence="9">RING-type domain-containing protein</fullName>
    </recommendedName>
</protein>
<keyword evidence="5" id="KW-0479">Metal-binding</keyword>
<evidence type="ECO:0000256" key="3">
    <source>
        <dbReference type="ARBA" id="ARBA00022490"/>
    </source>
</evidence>
<dbReference type="SMART" id="SM00238">
    <property type="entry name" value="BIR"/>
    <property type="match status" value="2"/>
</dbReference>
<dbReference type="FunFam" id="3.30.40.10:FF:000184">
    <property type="entry name" value="Baculoviral IAP repeat containing 2"/>
    <property type="match status" value="1"/>
</dbReference>